<dbReference type="OrthoDB" id="2520703at2759"/>
<dbReference type="Gene3D" id="1.20.1280.50">
    <property type="match status" value="1"/>
</dbReference>
<evidence type="ECO:0000259" key="1">
    <source>
        <dbReference type="PROSITE" id="PS50181"/>
    </source>
</evidence>
<dbReference type="InterPro" id="IPR001810">
    <property type="entry name" value="F-box_dom"/>
</dbReference>
<dbReference type="PROSITE" id="PS50181">
    <property type="entry name" value="FBOX"/>
    <property type="match status" value="1"/>
</dbReference>
<dbReference type="SUPFAM" id="SSF81383">
    <property type="entry name" value="F-box domain"/>
    <property type="match status" value="1"/>
</dbReference>
<feature type="non-terminal residue" evidence="2">
    <location>
        <position position="144"/>
    </location>
</feature>
<dbReference type="KEGG" id="adl:AURDEDRAFT_177852"/>
<dbReference type="InParanoid" id="J0D326"/>
<organism evidence="2 3">
    <name type="scientific">Auricularia subglabra (strain TFB-10046 / SS5)</name>
    <name type="common">White-rot fungus</name>
    <name type="synonym">Auricularia delicata (strain TFB10046)</name>
    <dbReference type="NCBI Taxonomy" id="717982"/>
    <lineage>
        <taxon>Eukaryota</taxon>
        <taxon>Fungi</taxon>
        <taxon>Dikarya</taxon>
        <taxon>Basidiomycota</taxon>
        <taxon>Agaricomycotina</taxon>
        <taxon>Agaricomycetes</taxon>
        <taxon>Auriculariales</taxon>
        <taxon>Auriculariaceae</taxon>
        <taxon>Auricularia</taxon>
    </lineage>
</organism>
<dbReference type="EMBL" id="JH688462">
    <property type="protein sequence ID" value="EJD33062.1"/>
    <property type="molecule type" value="Genomic_DNA"/>
</dbReference>
<dbReference type="Pfam" id="PF12937">
    <property type="entry name" value="F-box-like"/>
    <property type="match status" value="1"/>
</dbReference>
<proteinExistence type="predicted"/>
<feature type="domain" description="F-box" evidence="1">
    <location>
        <begin position="3"/>
        <end position="48"/>
    </location>
</feature>
<evidence type="ECO:0000313" key="3">
    <source>
        <dbReference type="Proteomes" id="UP000006514"/>
    </source>
</evidence>
<dbReference type="AlphaFoldDB" id="J0D326"/>
<dbReference type="InterPro" id="IPR036047">
    <property type="entry name" value="F-box-like_dom_sf"/>
</dbReference>
<protein>
    <recommendedName>
        <fullName evidence="1">F-box domain-containing protein</fullName>
    </recommendedName>
</protein>
<accession>J0D326</accession>
<name>J0D326_AURST</name>
<dbReference type="Proteomes" id="UP000006514">
    <property type="component" value="Unassembled WGS sequence"/>
</dbReference>
<evidence type="ECO:0000313" key="2">
    <source>
        <dbReference type="EMBL" id="EJD33062.1"/>
    </source>
</evidence>
<dbReference type="CDD" id="cd09917">
    <property type="entry name" value="F-box_SF"/>
    <property type="match status" value="1"/>
</dbReference>
<reference evidence="3" key="1">
    <citation type="journal article" date="2012" name="Science">
        <title>The Paleozoic origin of enzymatic lignin decomposition reconstructed from 31 fungal genomes.</title>
        <authorList>
            <person name="Floudas D."/>
            <person name="Binder M."/>
            <person name="Riley R."/>
            <person name="Barry K."/>
            <person name="Blanchette R.A."/>
            <person name="Henrissat B."/>
            <person name="Martinez A.T."/>
            <person name="Otillar R."/>
            <person name="Spatafora J.W."/>
            <person name="Yadav J.S."/>
            <person name="Aerts A."/>
            <person name="Benoit I."/>
            <person name="Boyd A."/>
            <person name="Carlson A."/>
            <person name="Copeland A."/>
            <person name="Coutinho P.M."/>
            <person name="de Vries R.P."/>
            <person name="Ferreira P."/>
            <person name="Findley K."/>
            <person name="Foster B."/>
            <person name="Gaskell J."/>
            <person name="Glotzer D."/>
            <person name="Gorecki P."/>
            <person name="Heitman J."/>
            <person name="Hesse C."/>
            <person name="Hori C."/>
            <person name="Igarashi K."/>
            <person name="Jurgens J.A."/>
            <person name="Kallen N."/>
            <person name="Kersten P."/>
            <person name="Kohler A."/>
            <person name="Kuees U."/>
            <person name="Kumar T.K.A."/>
            <person name="Kuo A."/>
            <person name="LaButti K."/>
            <person name="Larrondo L.F."/>
            <person name="Lindquist E."/>
            <person name="Ling A."/>
            <person name="Lombard V."/>
            <person name="Lucas S."/>
            <person name="Lundell T."/>
            <person name="Martin R."/>
            <person name="McLaughlin D.J."/>
            <person name="Morgenstern I."/>
            <person name="Morin E."/>
            <person name="Murat C."/>
            <person name="Nagy L.G."/>
            <person name="Nolan M."/>
            <person name="Ohm R.A."/>
            <person name="Patyshakuliyeva A."/>
            <person name="Rokas A."/>
            <person name="Ruiz-Duenas F.J."/>
            <person name="Sabat G."/>
            <person name="Salamov A."/>
            <person name="Samejima M."/>
            <person name="Schmutz J."/>
            <person name="Slot J.C."/>
            <person name="St John F."/>
            <person name="Stenlid J."/>
            <person name="Sun H."/>
            <person name="Sun S."/>
            <person name="Syed K."/>
            <person name="Tsang A."/>
            <person name="Wiebenga A."/>
            <person name="Young D."/>
            <person name="Pisabarro A."/>
            <person name="Eastwood D.C."/>
            <person name="Martin F."/>
            <person name="Cullen D."/>
            <person name="Grigoriev I.V."/>
            <person name="Hibbett D.S."/>
        </authorList>
    </citation>
    <scope>NUCLEOTIDE SEQUENCE [LARGE SCALE GENOMIC DNA]</scope>
    <source>
        <strain evidence="3">TFB10046</strain>
    </source>
</reference>
<sequence length="144" mass="15867">MSPLLPRALPAEIVLDILAFLDQHDCAQAALASRAFHELALRVLYRRIVIKGRRSTCWPLRDLFFLLATGSYPARLVHTLHIDFFARPGCLVHLTPDMPPLLSAAFASMSNLTVLCLGECCDPLLVPAVQNACLPALERLALHS</sequence>
<keyword evidence="3" id="KW-1185">Reference proteome</keyword>
<gene>
    <name evidence="2" type="ORF">AURDEDRAFT_177852</name>
</gene>